<organism evidence="7 8">
    <name type="scientific">Prunus persica</name>
    <name type="common">Peach</name>
    <name type="synonym">Amygdalus persica</name>
    <dbReference type="NCBI Taxonomy" id="3760"/>
    <lineage>
        <taxon>Eukaryota</taxon>
        <taxon>Viridiplantae</taxon>
        <taxon>Streptophyta</taxon>
        <taxon>Embryophyta</taxon>
        <taxon>Tracheophyta</taxon>
        <taxon>Spermatophyta</taxon>
        <taxon>Magnoliopsida</taxon>
        <taxon>eudicotyledons</taxon>
        <taxon>Gunneridae</taxon>
        <taxon>Pentapetalae</taxon>
        <taxon>rosids</taxon>
        <taxon>fabids</taxon>
        <taxon>Rosales</taxon>
        <taxon>Rosaceae</taxon>
        <taxon>Amygdaloideae</taxon>
        <taxon>Amygdaleae</taxon>
        <taxon>Prunus</taxon>
    </lineage>
</organism>
<dbReference type="Pfam" id="PF00350">
    <property type="entry name" value="Dynamin_N"/>
    <property type="match status" value="1"/>
</dbReference>
<dbReference type="eggNOG" id="KOG0446">
    <property type="taxonomic scope" value="Eukaryota"/>
</dbReference>
<dbReference type="PRINTS" id="PR00195">
    <property type="entry name" value="DYNAMIN"/>
</dbReference>
<dbReference type="InterPro" id="IPR030381">
    <property type="entry name" value="G_DYNAMIN_dom"/>
</dbReference>
<dbReference type="Gene3D" id="1.20.120.1240">
    <property type="entry name" value="Dynamin, middle domain"/>
    <property type="match status" value="2"/>
</dbReference>
<dbReference type="SMART" id="SM00053">
    <property type="entry name" value="DYNc"/>
    <property type="match status" value="1"/>
</dbReference>
<feature type="domain" description="Dynamin-type G" evidence="6">
    <location>
        <begin position="43"/>
        <end position="316"/>
    </location>
</feature>
<dbReference type="EMBL" id="CM007651">
    <property type="protein sequence ID" value="ONI32971.1"/>
    <property type="molecule type" value="Genomic_DNA"/>
</dbReference>
<dbReference type="CDD" id="cd08771">
    <property type="entry name" value="DLP_1"/>
    <property type="match status" value="1"/>
</dbReference>
<evidence type="ECO:0000256" key="1">
    <source>
        <dbReference type="ARBA" id="ARBA00022741"/>
    </source>
</evidence>
<dbReference type="GO" id="GO:0005737">
    <property type="term" value="C:cytoplasm"/>
    <property type="evidence" value="ECO:0000318"/>
    <property type="project" value="GO_Central"/>
</dbReference>
<feature type="compositionally biased region" description="Polar residues" evidence="4">
    <location>
        <begin position="617"/>
        <end position="641"/>
    </location>
</feature>
<dbReference type="SUPFAM" id="SSF52540">
    <property type="entry name" value="P-loop containing nucleoside triphosphate hydrolases"/>
    <property type="match status" value="1"/>
</dbReference>
<keyword evidence="3" id="KW-0505">Motor protein</keyword>
<dbReference type="Gene3D" id="3.40.50.300">
    <property type="entry name" value="P-loop containing nucleotide triphosphate hydrolases"/>
    <property type="match status" value="1"/>
</dbReference>
<reference evidence="7 8" key="1">
    <citation type="journal article" date="2013" name="Nat. Genet.">
        <title>The high-quality draft genome of peach (Prunus persica) identifies unique patterns of genetic diversity, domestication and genome evolution.</title>
        <authorList>
            <consortium name="International Peach Genome Initiative"/>
            <person name="Verde I."/>
            <person name="Abbott A.G."/>
            <person name="Scalabrin S."/>
            <person name="Jung S."/>
            <person name="Shu S."/>
            <person name="Marroni F."/>
            <person name="Zhebentyayeva T."/>
            <person name="Dettori M.T."/>
            <person name="Grimwood J."/>
            <person name="Cattonaro F."/>
            <person name="Zuccolo A."/>
            <person name="Rossini L."/>
            <person name="Jenkins J."/>
            <person name="Vendramin E."/>
            <person name="Meisel L.A."/>
            <person name="Decroocq V."/>
            <person name="Sosinski B."/>
            <person name="Prochnik S."/>
            <person name="Mitros T."/>
            <person name="Policriti A."/>
            <person name="Cipriani G."/>
            <person name="Dondini L."/>
            <person name="Ficklin S."/>
            <person name="Goodstein D.M."/>
            <person name="Xuan P."/>
            <person name="Del Fabbro C."/>
            <person name="Aramini V."/>
            <person name="Copetti D."/>
            <person name="Gonzalez S."/>
            <person name="Horner D.S."/>
            <person name="Falchi R."/>
            <person name="Lucas S."/>
            <person name="Mica E."/>
            <person name="Maldonado J."/>
            <person name="Lazzari B."/>
            <person name="Bielenberg D."/>
            <person name="Pirona R."/>
            <person name="Miculan M."/>
            <person name="Barakat A."/>
            <person name="Testolin R."/>
            <person name="Stella A."/>
            <person name="Tartarini S."/>
            <person name="Tonutti P."/>
            <person name="Arus P."/>
            <person name="Orellana A."/>
            <person name="Wells C."/>
            <person name="Main D."/>
            <person name="Vizzotto G."/>
            <person name="Silva H."/>
            <person name="Salamini F."/>
            <person name="Schmutz J."/>
            <person name="Morgante M."/>
            <person name="Rokhsar D.S."/>
        </authorList>
    </citation>
    <scope>NUCLEOTIDE SEQUENCE [LARGE SCALE GENOMIC DNA]</scope>
    <source>
        <strain evidence="8">cv. Nemared</strain>
    </source>
</reference>
<protein>
    <recommendedName>
        <fullName evidence="9">Dynamin-type G domain-containing protein</fullName>
    </recommendedName>
</protein>
<dbReference type="Pfam" id="PF01031">
    <property type="entry name" value="Dynamin_M"/>
    <property type="match status" value="1"/>
</dbReference>
<dbReference type="FunFam" id="3.40.50.300:FF:001027">
    <property type="entry name" value="dynamin-related protein 3A"/>
    <property type="match status" value="1"/>
</dbReference>
<dbReference type="InterPro" id="IPR027417">
    <property type="entry name" value="P-loop_NTPase"/>
</dbReference>
<gene>
    <name evidence="7" type="ORF">PRUPE_1G397000</name>
</gene>
<keyword evidence="1" id="KW-0547">Nucleotide-binding</keyword>
<dbReference type="GO" id="GO:0008017">
    <property type="term" value="F:microtubule binding"/>
    <property type="evidence" value="ECO:0000318"/>
    <property type="project" value="GO_Central"/>
</dbReference>
<evidence type="ECO:0008006" key="9">
    <source>
        <dbReference type="Google" id="ProtNLM"/>
    </source>
</evidence>
<dbReference type="AlphaFoldDB" id="A0A251RAD3"/>
<dbReference type="InterPro" id="IPR000375">
    <property type="entry name" value="Dynamin_stalk"/>
</dbReference>
<keyword evidence="8" id="KW-1185">Reference proteome</keyword>
<feature type="region of interest" description="Disordered" evidence="4">
    <location>
        <begin position="611"/>
        <end position="641"/>
    </location>
</feature>
<dbReference type="STRING" id="3760.A0A251RAD3"/>
<evidence type="ECO:0000256" key="4">
    <source>
        <dbReference type="SAM" id="MobiDB-lite"/>
    </source>
</evidence>
<dbReference type="PANTHER" id="PTHR11566">
    <property type="entry name" value="DYNAMIN"/>
    <property type="match status" value="1"/>
</dbReference>
<dbReference type="Pfam" id="PF02212">
    <property type="entry name" value="GED"/>
    <property type="match status" value="1"/>
</dbReference>
<dbReference type="Proteomes" id="UP000006882">
    <property type="component" value="Chromosome G1"/>
</dbReference>
<evidence type="ECO:0000259" key="6">
    <source>
        <dbReference type="PROSITE" id="PS51718"/>
    </source>
</evidence>
<dbReference type="InterPro" id="IPR003130">
    <property type="entry name" value="GED"/>
</dbReference>
<keyword evidence="2" id="KW-0342">GTP-binding</keyword>
<dbReference type="InterPro" id="IPR045063">
    <property type="entry name" value="Dynamin_N"/>
</dbReference>
<dbReference type="Gramene" id="ONI32971">
    <property type="protein sequence ID" value="ONI32971"/>
    <property type="gene ID" value="PRUPE_1G397000"/>
</dbReference>
<evidence type="ECO:0000259" key="5">
    <source>
        <dbReference type="PROSITE" id="PS51388"/>
    </source>
</evidence>
<sequence length="842" mass="94176">MGELDARHVDSSSSRPSVTIGSSLIPVINKLQDILAQAGSELDVSLPQVAVVGSQSSGKSSVLEALVGRDFLPRGCDICTRRPLVLMLENRLPKPGDDRTEWGEFRHLPEKRFYDFSEIRAEIQAETEREAGLNKGVSDKQIRLKITSPNVLNMTLVDLPGITKVPVGDQPNDIEARIRKMVMTHISQQNCIILAVTPANSDLATSDALQMAREADPDGFRTIGVITKLDIMDRGTDARSFLLGKVIPLKLGYVGVVNRSQEDINKNRGIATALAYEEKFFNDHSVYRGLSDHCGIPQLARKLNEILEQHIRMVFPALKADLNSKMGTVLKELQTYGKPIESKMEQGVILLNILTQYCEAFAAMVDGKSQEMSTKELSGGARIHYILQSIFVKCLEEVDPCDDLTDDDIRMAIQNASGARNALFVPEVPFEFLVRRQIARLLDPSLQCLRFVYDELMKISHACEVTELQRFPVLRKHLDEVMVKFLRDGVEPAERMIGNLIEMEVDYINTSHPNFLGGNKAAELAMQLLKSPQGVTDAEGQTSQTSQTARTIRSGLLNGLLPNQVCLSPYVGLLMIFPEGNWLVRTKRKWKERKLAELQVKREKTRIYKREDFLTGAGQSATPNNLEGSRPQPNNENHVSSGTKAWIPSLFGSRTSAGEPMACRPFGEPSHSESMPSIIHLREPPSSLRPVQMTENKAVEIVVTKLLLRSYYDIVRKNIQDLVPKAIMHFLVNLTKRNLHRTFIQKLYRENLFEELLQEHDAHVSQRKRNQELFKVLEQSVQALEKVDFDVSSQTSSLGTDASIGLPRIPRTSAHLHTTAGGEIGQVSYRPFPMPSMTKSTA</sequence>
<evidence type="ECO:0000256" key="3">
    <source>
        <dbReference type="ARBA" id="ARBA00023175"/>
    </source>
</evidence>
<accession>A0A251RAD3</accession>
<dbReference type="PROSITE" id="PS51718">
    <property type="entry name" value="G_DYNAMIN_2"/>
    <property type="match status" value="1"/>
</dbReference>
<dbReference type="GO" id="GO:0005525">
    <property type="term" value="F:GTP binding"/>
    <property type="evidence" value="ECO:0007669"/>
    <property type="project" value="InterPro"/>
</dbReference>
<dbReference type="GO" id="GO:0003924">
    <property type="term" value="F:GTPase activity"/>
    <property type="evidence" value="ECO:0000318"/>
    <property type="project" value="GO_Central"/>
</dbReference>
<dbReference type="PROSITE" id="PS51388">
    <property type="entry name" value="GED"/>
    <property type="match status" value="1"/>
</dbReference>
<dbReference type="InterPro" id="IPR022812">
    <property type="entry name" value="Dynamin"/>
</dbReference>
<evidence type="ECO:0000313" key="7">
    <source>
        <dbReference type="EMBL" id="ONI32971.1"/>
    </source>
</evidence>
<dbReference type="InterPro" id="IPR020850">
    <property type="entry name" value="GED_dom"/>
</dbReference>
<evidence type="ECO:0000313" key="8">
    <source>
        <dbReference type="Proteomes" id="UP000006882"/>
    </source>
</evidence>
<feature type="domain" description="GED" evidence="5">
    <location>
        <begin position="701"/>
        <end position="792"/>
    </location>
</feature>
<dbReference type="GO" id="GO:0016020">
    <property type="term" value="C:membrane"/>
    <property type="evidence" value="ECO:0000318"/>
    <property type="project" value="GO_Central"/>
</dbReference>
<dbReference type="PANTHER" id="PTHR11566:SF84">
    <property type="entry name" value="DYNAMIN-RELATED PROTEIN 3A-LIKE"/>
    <property type="match status" value="1"/>
</dbReference>
<dbReference type="GO" id="GO:0005874">
    <property type="term" value="C:microtubule"/>
    <property type="evidence" value="ECO:0000318"/>
    <property type="project" value="GO_Central"/>
</dbReference>
<dbReference type="InterPro" id="IPR001401">
    <property type="entry name" value="Dynamin_GTPase"/>
</dbReference>
<proteinExistence type="predicted"/>
<name>A0A251RAD3_PRUPE</name>
<dbReference type="SMART" id="SM00302">
    <property type="entry name" value="GED"/>
    <property type="match status" value="1"/>
</dbReference>
<evidence type="ECO:0000256" key="2">
    <source>
        <dbReference type="ARBA" id="ARBA00023134"/>
    </source>
</evidence>